<accession>A0A6N2V7L0</accession>
<dbReference type="Pfam" id="PF00550">
    <property type="entry name" value="PP-binding"/>
    <property type="match status" value="1"/>
</dbReference>
<evidence type="ECO:0000256" key="3">
    <source>
        <dbReference type="ARBA" id="ARBA00022553"/>
    </source>
</evidence>
<protein>
    <submittedName>
        <fullName evidence="5">Phenyloxazoline synthase MbtB</fullName>
        <ecNumber evidence="5">6.3.2.-</ecNumber>
    </submittedName>
</protein>
<evidence type="ECO:0000259" key="4">
    <source>
        <dbReference type="Pfam" id="PF00550"/>
    </source>
</evidence>
<dbReference type="SUPFAM" id="SSF52777">
    <property type="entry name" value="CoA-dependent acyltransferases"/>
    <property type="match status" value="1"/>
</dbReference>
<organism evidence="5">
    <name type="scientific">Anaerostipes caccae</name>
    <dbReference type="NCBI Taxonomy" id="105841"/>
    <lineage>
        <taxon>Bacteria</taxon>
        <taxon>Bacillati</taxon>
        <taxon>Bacillota</taxon>
        <taxon>Clostridia</taxon>
        <taxon>Lachnospirales</taxon>
        <taxon>Lachnospiraceae</taxon>
        <taxon>Anaerostipes</taxon>
    </lineage>
</organism>
<keyword evidence="5" id="KW-0436">Ligase</keyword>
<feature type="domain" description="Carrier" evidence="4">
    <location>
        <begin position="10"/>
        <end position="68"/>
    </location>
</feature>
<dbReference type="InterPro" id="IPR006162">
    <property type="entry name" value="Ppantetheine_attach_site"/>
</dbReference>
<dbReference type="InterPro" id="IPR009081">
    <property type="entry name" value="PP-bd_ACP"/>
</dbReference>
<proteinExistence type="predicted"/>
<dbReference type="Gene3D" id="3.30.559.10">
    <property type="entry name" value="Chloramphenicol acetyltransferase-like domain"/>
    <property type="match status" value="1"/>
</dbReference>
<dbReference type="GO" id="GO:0016874">
    <property type="term" value="F:ligase activity"/>
    <property type="evidence" value="ECO:0007669"/>
    <property type="project" value="UniProtKB-KW"/>
</dbReference>
<dbReference type="RefSeq" id="WP_006567741.1">
    <property type="nucleotide sequence ID" value="NZ_CACRSQ010000007.1"/>
</dbReference>
<comment type="cofactor">
    <cofactor evidence="1">
        <name>pantetheine 4'-phosphate</name>
        <dbReference type="ChEBI" id="CHEBI:47942"/>
    </cofactor>
</comment>
<evidence type="ECO:0000313" key="5">
    <source>
        <dbReference type="EMBL" id="VYT25930.1"/>
    </source>
</evidence>
<reference evidence="5" key="1">
    <citation type="submission" date="2019-11" db="EMBL/GenBank/DDBJ databases">
        <authorList>
            <person name="Feng L."/>
        </authorList>
    </citation>
    <scope>NUCLEOTIDE SEQUENCE</scope>
    <source>
        <strain evidence="5">AcaccaeLFYP115</strain>
    </source>
</reference>
<dbReference type="Gene3D" id="1.10.1200.10">
    <property type="entry name" value="ACP-like"/>
    <property type="match status" value="1"/>
</dbReference>
<dbReference type="AlphaFoldDB" id="A0A6N2V7L0"/>
<dbReference type="PROSITE" id="PS00012">
    <property type="entry name" value="PHOSPHOPANTETHEINE"/>
    <property type="match status" value="1"/>
</dbReference>
<gene>
    <name evidence="5" type="primary">mbtB_4</name>
    <name evidence="5" type="ORF">ACLFYP115_02318</name>
</gene>
<dbReference type="InterPro" id="IPR036736">
    <property type="entry name" value="ACP-like_sf"/>
</dbReference>
<dbReference type="EMBL" id="CACRSQ010000007">
    <property type="protein sequence ID" value="VYT25930.1"/>
    <property type="molecule type" value="Genomic_DNA"/>
</dbReference>
<evidence type="ECO:0000256" key="2">
    <source>
        <dbReference type="ARBA" id="ARBA00022450"/>
    </source>
</evidence>
<keyword evidence="3" id="KW-0597">Phosphoprotein</keyword>
<dbReference type="InterPro" id="IPR023213">
    <property type="entry name" value="CAT-like_dom_sf"/>
</dbReference>
<keyword evidence="2" id="KW-0596">Phosphopantetheine</keyword>
<sequence length="159" mass="18505">MKSEITYAELCQIIAEIGEYSYTADIENINLIEAGFESLKVMLISSELKRRGINVRVSELLKKPYLAEWWKIIKMQSVSAESKKEVDRSRTETMEFPLTDVQHAYWVGRNPDQVMGGISCYLYFEFECGEIDRQRLSKAWENVQYLHSSLRTKFLESGT</sequence>
<evidence type="ECO:0000256" key="1">
    <source>
        <dbReference type="ARBA" id="ARBA00001957"/>
    </source>
</evidence>
<name>A0A6N2V7L0_9FIRM</name>
<dbReference type="SUPFAM" id="SSF47336">
    <property type="entry name" value="ACP-like"/>
    <property type="match status" value="1"/>
</dbReference>
<dbReference type="EC" id="6.3.2.-" evidence="5"/>